<keyword evidence="2" id="KW-0732">Signal</keyword>
<sequence length="251" mass="27882">MILNPNRTCFVLFFSTRWVAEVLALTVGPKLAAVGFGEGLPAKPAKKGSSYGRGIVSRSEQEQRRQRQKSAVKNGMDDIVSTSAFDWGDRSRWPKAFGGLVVAADVLYDKEVVTPLVDLLVYLDAPAIFVEPDNVERQSLGSVDYFQDGIGLSWKEWLCCRFYRLDDECSLNRIIVQFEQMLQGSSPFPPCILRTSLSICFGTVRAFQPTILLHRSCEPLLSVPSKVISFGAIVLLKLLPPMVPHPFPLSS</sequence>
<organism evidence="3 4">
    <name type="scientific">Durusdinium trenchii</name>
    <dbReference type="NCBI Taxonomy" id="1381693"/>
    <lineage>
        <taxon>Eukaryota</taxon>
        <taxon>Sar</taxon>
        <taxon>Alveolata</taxon>
        <taxon>Dinophyceae</taxon>
        <taxon>Suessiales</taxon>
        <taxon>Symbiodiniaceae</taxon>
        <taxon>Durusdinium</taxon>
    </lineage>
</organism>
<evidence type="ECO:0000313" key="3">
    <source>
        <dbReference type="EMBL" id="CAK9047624.1"/>
    </source>
</evidence>
<dbReference type="InterPro" id="IPR029063">
    <property type="entry name" value="SAM-dependent_MTases_sf"/>
</dbReference>
<feature type="signal peptide" evidence="2">
    <location>
        <begin position="1"/>
        <end position="24"/>
    </location>
</feature>
<proteinExistence type="predicted"/>
<reference evidence="3 4" key="1">
    <citation type="submission" date="2024-02" db="EMBL/GenBank/DDBJ databases">
        <authorList>
            <person name="Chen Y."/>
            <person name="Shah S."/>
            <person name="Dougan E. K."/>
            <person name="Thang M."/>
            <person name="Chan C."/>
        </authorList>
    </citation>
    <scope>NUCLEOTIDE SEQUENCE [LARGE SCALE GENOMIC DNA]</scope>
</reference>
<accession>A0ABP0M808</accession>
<protein>
    <submittedName>
        <fullName evidence="3">Ubiquitin-conjugating enzyme E2 J2</fullName>
    </submittedName>
</protein>
<feature type="chain" id="PRO_5046496829" evidence="2">
    <location>
        <begin position="25"/>
        <end position="251"/>
    </location>
</feature>
<dbReference type="EMBL" id="CAXAMM010020291">
    <property type="protein sequence ID" value="CAK9047624.1"/>
    <property type="molecule type" value="Genomic_DNA"/>
</dbReference>
<dbReference type="Proteomes" id="UP001642464">
    <property type="component" value="Unassembled WGS sequence"/>
</dbReference>
<keyword evidence="4" id="KW-1185">Reference proteome</keyword>
<feature type="region of interest" description="Disordered" evidence="1">
    <location>
        <begin position="43"/>
        <end position="71"/>
    </location>
</feature>
<evidence type="ECO:0000256" key="1">
    <source>
        <dbReference type="SAM" id="MobiDB-lite"/>
    </source>
</evidence>
<evidence type="ECO:0000313" key="4">
    <source>
        <dbReference type="Proteomes" id="UP001642464"/>
    </source>
</evidence>
<comment type="caution">
    <text evidence="3">The sequence shown here is derived from an EMBL/GenBank/DDBJ whole genome shotgun (WGS) entry which is preliminary data.</text>
</comment>
<name>A0ABP0M808_9DINO</name>
<gene>
    <name evidence="3" type="ORF">SCF082_LOCUS26655</name>
</gene>
<evidence type="ECO:0000256" key="2">
    <source>
        <dbReference type="SAM" id="SignalP"/>
    </source>
</evidence>
<dbReference type="Gene3D" id="3.40.50.150">
    <property type="entry name" value="Vaccinia Virus protein VP39"/>
    <property type="match status" value="1"/>
</dbReference>